<feature type="signal peptide" evidence="3">
    <location>
        <begin position="1"/>
        <end position="20"/>
    </location>
</feature>
<accession>A0A9P6ED08</accession>
<reference evidence="5" key="1">
    <citation type="submission" date="2020-11" db="EMBL/GenBank/DDBJ databases">
        <authorList>
            <consortium name="DOE Joint Genome Institute"/>
            <person name="Ahrendt S."/>
            <person name="Riley R."/>
            <person name="Andreopoulos W."/>
            <person name="Labutti K."/>
            <person name="Pangilinan J."/>
            <person name="Ruiz-Duenas F.J."/>
            <person name="Barrasa J.M."/>
            <person name="Sanchez-Garcia M."/>
            <person name="Camarero S."/>
            <person name="Miyauchi S."/>
            <person name="Serrano A."/>
            <person name="Linde D."/>
            <person name="Babiker R."/>
            <person name="Drula E."/>
            <person name="Ayuso-Fernandez I."/>
            <person name="Pacheco R."/>
            <person name="Padilla G."/>
            <person name="Ferreira P."/>
            <person name="Barriuso J."/>
            <person name="Kellner H."/>
            <person name="Castanera R."/>
            <person name="Alfaro M."/>
            <person name="Ramirez L."/>
            <person name="Pisabarro A.G."/>
            <person name="Kuo A."/>
            <person name="Tritt A."/>
            <person name="Lipzen A."/>
            <person name="He G."/>
            <person name="Yan M."/>
            <person name="Ng V."/>
            <person name="Cullen D."/>
            <person name="Martin F."/>
            <person name="Rosso M.-N."/>
            <person name="Henrissat B."/>
            <person name="Hibbett D."/>
            <person name="Martinez A.T."/>
            <person name="Grigoriev I.V."/>
        </authorList>
    </citation>
    <scope>NUCLEOTIDE SEQUENCE</scope>
    <source>
        <strain evidence="5">CBS 506.95</strain>
    </source>
</reference>
<keyword evidence="2" id="KW-0624">Polysaccharide degradation</keyword>
<protein>
    <recommendedName>
        <fullName evidence="2">AA9 family lytic polysaccharide monooxygenase</fullName>
        <ecNumber evidence="2">1.14.99.56</ecNumber>
    </recommendedName>
    <alternativeName>
        <fullName evidence="2">Endo-beta-1,4-glucanase</fullName>
    </alternativeName>
    <alternativeName>
        <fullName evidence="2">Glycosyl hydrolase 61 family protein</fullName>
    </alternativeName>
</protein>
<keyword evidence="2" id="KW-0964">Secreted</keyword>
<evidence type="ECO:0000256" key="3">
    <source>
        <dbReference type="SAM" id="SignalP"/>
    </source>
</evidence>
<dbReference type="GO" id="GO:0030245">
    <property type="term" value="P:cellulose catabolic process"/>
    <property type="evidence" value="ECO:0007669"/>
    <property type="project" value="UniProtKB-UniRule"/>
</dbReference>
<keyword evidence="1 2" id="KW-1015">Disulfide bond</keyword>
<dbReference type="PANTHER" id="PTHR33353:SF19">
    <property type="entry name" value="GLYCOSYLHYDROLASE FAMILY 61-8 PROTEIN"/>
    <property type="match status" value="1"/>
</dbReference>
<dbReference type="CDD" id="cd21175">
    <property type="entry name" value="LPMO_AA9"/>
    <property type="match status" value="1"/>
</dbReference>
<name>A0A9P6ED08_9AGAR</name>
<gene>
    <name evidence="5" type="ORF">CPB83DRAFT_884763</name>
</gene>
<dbReference type="Proteomes" id="UP000807306">
    <property type="component" value="Unassembled WGS sequence"/>
</dbReference>
<dbReference type="GO" id="GO:0030248">
    <property type="term" value="F:cellulose binding"/>
    <property type="evidence" value="ECO:0007669"/>
    <property type="project" value="UniProtKB-UniRule"/>
</dbReference>
<comment type="function">
    <text evidence="2">Lytic polysaccharide monooxygenase (LMPO) that depolymerizes crystalline and amorphous polysaccharides via the oxidation of scissile alpha- or beta-(1-4)-glycosidic bonds, yielding C1 and/or C4 oxidation products. Catalysis by LPMOs requires the reduction of the active-site copper from Cu(II) to Cu(I) by a reducing agent and H(2)O(2) or O(2) as a cosubstrate.</text>
</comment>
<comment type="catalytic activity">
    <reaction evidence="2">
        <text>[(1-&gt;4)-beta-D-glucosyl]n+m + reduced acceptor + O2 = 4-dehydro-beta-D-glucosyl-[(1-&gt;4)-beta-D-glucosyl]n-1 + [(1-&gt;4)-beta-D-glucosyl]m + acceptor + H2O.</text>
        <dbReference type="EC" id="1.14.99.56"/>
    </reaction>
</comment>
<comment type="subcellular location">
    <subcellularLocation>
        <location evidence="2">Secreted</location>
    </subcellularLocation>
</comment>
<dbReference type="GO" id="GO:0005576">
    <property type="term" value="C:extracellular region"/>
    <property type="evidence" value="ECO:0007669"/>
    <property type="project" value="UniProtKB-SubCell"/>
</dbReference>
<dbReference type="EMBL" id="MU157869">
    <property type="protein sequence ID" value="KAF9526648.1"/>
    <property type="molecule type" value="Genomic_DNA"/>
</dbReference>
<keyword evidence="6" id="KW-1185">Reference proteome</keyword>
<proteinExistence type="predicted"/>
<dbReference type="PANTHER" id="PTHR33353">
    <property type="entry name" value="PUTATIVE (AFU_ORTHOLOGUE AFUA_1G12560)-RELATED"/>
    <property type="match status" value="1"/>
</dbReference>
<dbReference type="Gene3D" id="2.70.50.70">
    <property type="match status" value="1"/>
</dbReference>
<keyword evidence="3" id="KW-0732">Signal</keyword>
<evidence type="ECO:0000256" key="2">
    <source>
        <dbReference type="RuleBase" id="RU368122"/>
    </source>
</evidence>
<dbReference type="InterPro" id="IPR049892">
    <property type="entry name" value="AA9"/>
</dbReference>
<keyword evidence="2" id="KW-0119">Carbohydrate metabolism</keyword>
<sequence length="266" mass="29658">MLNQTLVFAFSCLVCANAHGGVWKYEIEGKLYEGYKWWEPYEGQVSMQYRWPNRSPFWTAIDPDLACNVGGIPTSPNIYAPVHAGSVIKAHYDKNFSIPGEYPSSTNQTWSHTAGPIFVYMAECPEYDCGKVDPKAPIWFKVYEAGLMNGTWPAGYWAMAGLFHGETLDFAIPKDMKPGRYLIRHELISIEVGLKQLFPECAQIEVIGNGSSIPGSDYTRVAFPGAYSDSGTTIVDPGLNVTAIDFYVVHENDTHYPMPGPPLWKP</sequence>
<dbReference type="EC" id="1.14.99.56" evidence="2"/>
<keyword evidence="2" id="KW-0136">Cellulose degradation</keyword>
<evidence type="ECO:0000259" key="4">
    <source>
        <dbReference type="Pfam" id="PF03443"/>
    </source>
</evidence>
<comment type="caution">
    <text evidence="5">The sequence shown here is derived from an EMBL/GenBank/DDBJ whole genome shotgun (WGS) entry which is preliminary data.</text>
</comment>
<dbReference type="GO" id="GO:0008810">
    <property type="term" value="F:cellulase activity"/>
    <property type="evidence" value="ECO:0007669"/>
    <property type="project" value="UniProtKB-UniRule"/>
</dbReference>
<feature type="domain" description="Auxiliary Activity family 9 catalytic" evidence="4">
    <location>
        <begin position="19"/>
        <end position="234"/>
    </location>
</feature>
<dbReference type="AlphaFoldDB" id="A0A9P6ED08"/>
<dbReference type="InterPro" id="IPR005103">
    <property type="entry name" value="AA9_LPMO"/>
</dbReference>
<dbReference type="OrthoDB" id="4849160at2759"/>
<comment type="domain">
    <text evidence="2">Has a modular structure: an endo-beta-1,4-glucanase catalytic module at the N-terminus, a linker rich in serines and threonines, and a C-terminal carbohydrate-binding module (CBM).</text>
</comment>
<dbReference type="Pfam" id="PF03443">
    <property type="entry name" value="AA9"/>
    <property type="match status" value="1"/>
</dbReference>
<evidence type="ECO:0000313" key="6">
    <source>
        <dbReference type="Proteomes" id="UP000807306"/>
    </source>
</evidence>
<evidence type="ECO:0000313" key="5">
    <source>
        <dbReference type="EMBL" id="KAF9526648.1"/>
    </source>
</evidence>
<evidence type="ECO:0000256" key="1">
    <source>
        <dbReference type="ARBA" id="ARBA00023157"/>
    </source>
</evidence>
<organism evidence="5 6">
    <name type="scientific">Crepidotus variabilis</name>
    <dbReference type="NCBI Taxonomy" id="179855"/>
    <lineage>
        <taxon>Eukaryota</taxon>
        <taxon>Fungi</taxon>
        <taxon>Dikarya</taxon>
        <taxon>Basidiomycota</taxon>
        <taxon>Agaricomycotina</taxon>
        <taxon>Agaricomycetes</taxon>
        <taxon>Agaricomycetidae</taxon>
        <taxon>Agaricales</taxon>
        <taxon>Agaricineae</taxon>
        <taxon>Crepidotaceae</taxon>
        <taxon>Crepidotus</taxon>
    </lineage>
</organism>
<feature type="chain" id="PRO_5040301405" description="AA9 family lytic polysaccharide monooxygenase" evidence="3">
    <location>
        <begin position="21"/>
        <end position="266"/>
    </location>
</feature>